<dbReference type="RefSeq" id="WP_188481710.1">
    <property type="nucleotide sequence ID" value="NZ_BMFC01000003.1"/>
</dbReference>
<feature type="domain" description="Methyltransferase FkbM" evidence="1">
    <location>
        <begin position="82"/>
        <end position="232"/>
    </location>
</feature>
<keyword evidence="3" id="KW-1185">Reference proteome</keyword>
<dbReference type="Pfam" id="PF05050">
    <property type="entry name" value="Methyltransf_21"/>
    <property type="match status" value="1"/>
</dbReference>
<dbReference type="NCBIfam" id="TIGR01444">
    <property type="entry name" value="fkbM_fam"/>
    <property type="match status" value="1"/>
</dbReference>
<gene>
    <name evidence="2" type="ORF">GCM10011363_18260</name>
</gene>
<accession>A0ABQ1KK79</accession>
<reference evidence="3" key="1">
    <citation type="journal article" date="2019" name="Int. J. Syst. Evol. Microbiol.">
        <title>The Global Catalogue of Microorganisms (GCM) 10K type strain sequencing project: providing services to taxonomists for standard genome sequencing and annotation.</title>
        <authorList>
            <consortium name="The Broad Institute Genomics Platform"/>
            <consortium name="The Broad Institute Genome Sequencing Center for Infectious Disease"/>
            <person name="Wu L."/>
            <person name="Ma J."/>
        </authorList>
    </citation>
    <scope>NUCLEOTIDE SEQUENCE [LARGE SCALE GENOMIC DNA]</scope>
    <source>
        <strain evidence="3">CGMCC 1.12478</strain>
    </source>
</reference>
<comment type="caution">
    <text evidence="2">The sequence shown here is derived from an EMBL/GenBank/DDBJ whole genome shotgun (WGS) entry which is preliminary data.</text>
</comment>
<dbReference type="PANTHER" id="PTHR34203:SF15">
    <property type="entry name" value="SLL1173 PROTEIN"/>
    <property type="match status" value="1"/>
</dbReference>
<dbReference type="PANTHER" id="PTHR34203">
    <property type="entry name" value="METHYLTRANSFERASE, FKBM FAMILY PROTEIN"/>
    <property type="match status" value="1"/>
</dbReference>
<evidence type="ECO:0000313" key="2">
    <source>
        <dbReference type="EMBL" id="GGC02010.1"/>
    </source>
</evidence>
<sequence length="258" mass="29117">MNAVINPVAIEAIKPFQMEGGGYRFPSAQFVRTELYGEPVFFTVSAPRDVIQQKFHGVGNFYEKEELEIVHRAFKPGGLFVDIGSNVGNHALYVAKFLHPSEVVVVEPNPIAYKVLLSNLFLNRVEHLFDLNWIGHGISETEGDSFGMTFRMINIGGGRMVEGEGSIPAVRADTIIGDRAPAMIKIDVEGMEMQVLRSLTKTVARCAPRIFIEVDSENDAEFAAWIADNGYQSVERYRRYRRNENHLLIHREDKSWSL</sequence>
<evidence type="ECO:0000313" key="3">
    <source>
        <dbReference type="Proteomes" id="UP000645462"/>
    </source>
</evidence>
<dbReference type="EMBL" id="BMFC01000003">
    <property type="protein sequence ID" value="GGC02010.1"/>
    <property type="molecule type" value="Genomic_DNA"/>
</dbReference>
<proteinExistence type="predicted"/>
<dbReference type="Proteomes" id="UP000645462">
    <property type="component" value="Unassembled WGS sequence"/>
</dbReference>
<dbReference type="SUPFAM" id="SSF53335">
    <property type="entry name" value="S-adenosyl-L-methionine-dependent methyltransferases"/>
    <property type="match status" value="1"/>
</dbReference>
<dbReference type="InterPro" id="IPR029063">
    <property type="entry name" value="SAM-dependent_MTases_sf"/>
</dbReference>
<dbReference type="InterPro" id="IPR006342">
    <property type="entry name" value="FkbM_mtfrase"/>
</dbReference>
<dbReference type="Gene3D" id="3.40.50.150">
    <property type="entry name" value="Vaccinia Virus protein VP39"/>
    <property type="match status" value="1"/>
</dbReference>
<evidence type="ECO:0000259" key="1">
    <source>
        <dbReference type="Pfam" id="PF05050"/>
    </source>
</evidence>
<dbReference type="InterPro" id="IPR052514">
    <property type="entry name" value="SAM-dependent_MTase"/>
</dbReference>
<organism evidence="2 3">
    <name type="scientific">Marivita lacus</name>
    <dbReference type="NCBI Taxonomy" id="1323742"/>
    <lineage>
        <taxon>Bacteria</taxon>
        <taxon>Pseudomonadati</taxon>
        <taxon>Pseudomonadota</taxon>
        <taxon>Alphaproteobacteria</taxon>
        <taxon>Rhodobacterales</taxon>
        <taxon>Roseobacteraceae</taxon>
        <taxon>Marivita</taxon>
    </lineage>
</organism>
<name>A0ABQ1KK79_9RHOB</name>
<protein>
    <recommendedName>
        <fullName evidence="1">Methyltransferase FkbM domain-containing protein</fullName>
    </recommendedName>
</protein>